<proteinExistence type="inferred from homology"/>
<dbReference type="SMART" id="SM00129">
    <property type="entry name" value="KISc"/>
    <property type="match status" value="1"/>
</dbReference>
<keyword evidence="3" id="KW-0067">ATP-binding</keyword>
<feature type="compositionally biased region" description="Polar residues" evidence="4">
    <location>
        <begin position="421"/>
        <end position="437"/>
    </location>
</feature>
<dbReference type="PANTHER" id="PTHR47969:SF9">
    <property type="entry name" value="KINESIN-LIKE PROTEIN"/>
    <property type="match status" value="1"/>
</dbReference>
<evidence type="ECO:0000259" key="5">
    <source>
        <dbReference type="PROSITE" id="PS50067"/>
    </source>
</evidence>
<comment type="similarity">
    <text evidence="3">Belongs to the TRAFAC class myosin-kinesin ATPase superfamily. Kinesin family.</text>
</comment>
<feature type="compositionally biased region" description="Basic residues" evidence="4">
    <location>
        <begin position="606"/>
        <end position="617"/>
    </location>
</feature>
<dbReference type="InterPro" id="IPR027417">
    <property type="entry name" value="P-loop_NTPase"/>
</dbReference>
<accession>A0ABR0JBX7</accession>
<keyword evidence="3" id="KW-0547">Nucleotide-binding</keyword>
<dbReference type="SUPFAM" id="SSF47781">
    <property type="entry name" value="RuvA domain 2-like"/>
    <property type="match status" value="1"/>
</dbReference>
<dbReference type="SUPFAM" id="SSF52540">
    <property type="entry name" value="P-loop containing nucleoside triphosphate hydrolases"/>
    <property type="match status" value="1"/>
</dbReference>
<dbReference type="InterPro" id="IPR001752">
    <property type="entry name" value="Kinesin_motor_dom"/>
</dbReference>
<dbReference type="Gene3D" id="1.10.150.320">
    <property type="entry name" value="Photosystem II 12 kDa extrinsic protein"/>
    <property type="match status" value="1"/>
</dbReference>
<evidence type="ECO:0000313" key="7">
    <source>
        <dbReference type="Proteomes" id="UP001345691"/>
    </source>
</evidence>
<dbReference type="InterPro" id="IPR036961">
    <property type="entry name" value="Kinesin_motor_dom_sf"/>
</dbReference>
<comment type="caution">
    <text evidence="6">The sequence shown here is derived from an EMBL/GenBank/DDBJ whole genome shotgun (WGS) entry which is preliminary data.</text>
</comment>
<name>A0ABR0JBX7_9EURO</name>
<dbReference type="InterPro" id="IPR027640">
    <property type="entry name" value="Kinesin-like_fam"/>
</dbReference>
<evidence type="ECO:0000256" key="2">
    <source>
        <dbReference type="ARBA" id="ARBA00023175"/>
    </source>
</evidence>
<evidence type="ECO:0000256" key="3">
    <source>
        <dbReference type="PROSITE-ProRule" id="PRU00283"/>
    </source>
</evidence>
<dbReference type="Pfam" id="PF00225">
    <property type="entry name" value="Kinesin"/>
    <property type="match status" value="1"/>
</dbReference>
<reference evidence="6 7" key="1">
    <citation type="submission" date="2023-08" db="EMBL/GenBank/DDBJ databases">
        <title>Black Yeasts Isolated from many extreme environments.</title>
        <authorList>
            <person name="Coleine C."/>
            <person name="Stajich J.E."/>
            <person name="Selbmann L."/>
        </authorList>
    </citation>
    <scope>NUCLEOTIDE SEQUENCE [LARGE SCALE GENOMIC DNA]</scope>
    <source>
        <strain evidence="6 7">CCFEE 6328</strain>
    </source>
</reference>
<organism evidence="6 7">
    <name type="scientific">Exophiala sideris</name>
    <dbReference type="NCBI Taxonomy" id="1016849"/>
    <lineage>
        <taxon>Eukaryota</taxon>
        <taxon>Fungi</taxon>
        <taxon>Dikarya</taxon>
        <taxon>Ascomycota</taxon>
        <taxon>Pezizomycotina</taxon>
        <taxon>Eurotiomycetes</taxon>
        <taxon>Chaetothyriomycetidae</taxon>
        <taxon>Chaetothyriales</taxon>
        <taxon>Herpotrichiellaceae</taxon>
        <taxon>Exophiala</taxon>
    </lineage>
</organism>
<dbReference type="Proteomes" id="UP001345691">
    <property type="component" value="Unassembled WGS sequence"/>
</dbReference>
<feature type="region of interest" description="Disordered" evidence="4">
    <location>
        <begin position="414"/>
        <end position="445"/>
    </location>
</feature>
<dbReference type="PANTHER" id="PTHR47969">
    <property type="entry name" value="CHROMOSOME-ASSOCIATED KINESIN KIF4A-RELATED"/>
    <property type="match status" value="1"/>
</dbReference>
<dbReference type="PROSITE" id="PS50067">
    <property type="entry name" value="KINESIN_MOTOR_2"/>
    <property type="match status" value="1"/>
</dbReference>
<sequence length="708" mass="77977">MSVRVVARIRPLLKSEVEKDQIVTSHNGPEGNPTIVKIPNPKSFAEEFSFQFNSVYEQQSTQQELFDQEVAPTIKHLFLGYDVTIFAYGSTGTGKTHTMRGGKSLVERGMIPRLLSGIYRKSRAIEKSTNGETTVSVQMSYYEIYNDRVFDLFDAPEKRTPTGLPIREAEGGKTVVVGLTEVPCGSLKDFEILYDKANGNRSTGATKLNAHSSRSHAILCVKVTITSPTETRVSTASAIDLAGSEDNRRTGNGKDRMVESASINKSLFVLAQCVEAISKKQQRIPYRESKMTRILSLGQNNGFTIMILNLAPVKSYHLDTLSSLNFANRTKKIEVREVENEPIFKGPPRQVSGAALGGPAIQRQPLRPLANSINVNLAATRDAATKNDKPPKAFAVYSDRTKAVHTKAMPLKSSPLKRNADTSFTASSRPSKVSRPTPSFIRRGPEPVTITKASIESLVEQKVSEILAARALNAPDPAPTKTISEEVQRRLDSIEKRLEGQEGERAEGLSYLLMAKQHQARGEDSSALKMYQLAQPFFPENEKLVGKIEKLRVNIARRKEADAAPSTGVCSHRNAGVEEDADTSYHDDEASAYHESEDDEASNRIQPKKPKQKRRARVSSPDPLTQEDAGPAAVTPRTRYLLDVVNTRDISKIMTLSGLGARRAEGIVEFLNDDGAEEAISLTSWTDLTRLRGVGKKTLETMREGVVL</sequence>
<feature type="domain" description="Kinesin motor" evidence="5">
    <location>
        <begin position="2"/>
        <end position="333"/>
    </location>
</feature>
<evidence type="ECO:0000313" key="6">
    <source>
        <dbReference type="EMBL" id="KAK5060814.1"/>
    </source>
</evidence>
<feature type="region of interest" description="Disordered" evidence="4">
    <location>
        <begin position="559"/>
        <end position="632"/>
    </location>
</feature>
<protein>
    <recommendedName>
        <fullName evidence="5">Kinesin motor domain-containing protein</fullName>
    </recommendedName>
</protein>
<dbReference type="InterPro" id="IPR010994">
    <property type="entry name" value="RuvA_2-like"/>
</dbReference>
<dbReference type="PRINTS" id="PR00380">
    <property type="entry name" value="KINESINHEAVY"/>
</dbReference>
<feature type="binding site" evidence="3">
    <location>
        <begin position="89"/>
        <end position="96"/>
    </location>
    <ligand>
        <name>ATP</name>
        <dbReference type="ChEBI" id="CHEBI:30616"/>
    </ligand>
</feature>
<feature type="compositionally biased region" description="Basic and acidic residues" evidence="4">
    <location>
        <begin position="583"/>
        <end position="595"/>
    </location>
</feature>
<keyword evidence="7" id="KW-1185">Reference proteome</keyword>
<keyword evidence="2 3" id="KW-0505">Motor protein</keyword>
<gene>
    <name evidence="6" type="ORF">LTR69_005413</name>
</gene>
<dbReference type="Gene3D" id="3.40.850.10">
    <property type="entry name" value="Kinesin motor domain"/>
    <property type="match status" value="1"/>
</dbReference>
<dbReference type="CDD" id="cd00106">
    <property type="entry name" value="KISc"/>
    <property type="match status" value="1"/>
</dbReference>
<keyword evidence="1" id="KW-0493">Microtubule</keyword>
<evidence type="ECO:0000256" key="4">
    <source>
        <dbReference type="SAM" id="MobiDB-lite"/>
    </source>
</evidence>
<evidence type="ECO:0000256" key="1">
    <source>
        <dbReference type="ARBA" id="ARBA00022701"/>
    </source>
</evidence>
<dbReference type="EMBL" id="JAVRRF010000010">
    <property type="protein sequence ID" value="KAK5060814.1"/>
    <property type="molecule type" value="Genomic_DNA"/>
</dbReference>